<dbReference type="PIRSF" id="PIRSF004846">
    <property type="entry name" value="ModA"/>
    <property type="match status" value="1"/>
</dbReference>
<dbReference type="NCBIfam" id="TIGR01256">
    <property type="entry name" value="modA"/>
    <property type="match status" value="1"/>
</dbReference>
<dbReference type="RefSeq" id="WP_004600830.1">
    <property type="nucleotide sequence ID" value="NZ_HF541866.1"/>
</dbReference>
<dbReference type="PROSITE" id="PS51257">
    <property type="entry name" value="PROKAR_LIPOPROTEIN"/>
    <property type="match status" value="1"/>
</dbReference>
<evidence type="ECO:0000256" key="5">
    <source>
        <dbReference type="SAM" id="SignalP"/>
    </source>
</evidence>
<dbReference type="GO" id="GO:0015689">
    <property type="term" value="P:molybdate ion transport"/>
    <property type="evidence" value="ECO:0007669"/>
    <property type="project" value="InterPro"/>
</dbReference>
<feature type="signal peptide" evidence="5">
    <location>
        <begin position="1"/>
        <end position="29"/>
    </location>
</feature>
<dbReference type="Gene3D" id="3.40.190.10">
    <property type="entry name" value="Periplasmic binding protein-like II"/>
    <property type="match status" value="2"/>
</dbReference>
<dbReference type="Pfam" id="PF13531">
    <property type="entry name" value="SBP_bac_11"/>
    <property type="match status" value="1"/>
</dbReference>
<feature type="binding site" evidence="4">
    <location>
        <position position="180"/>
    </location>
    <ligand>
        <name>molybdate</name>
        <dbReference type="ChEBI" id="CHEBI:36264"/>
    </ligand>
</feature>
<evidence type="ECO:0000313" key="6">
    <source>
        <dbReference type="EMBL" id="CCI83331.1"/>
    </source>
</evidence>
<dbReference type="AlphaFoldDB" id="I7JVX1"/>
<dbReference type="PANTHER" id="PTHR30632:SF0">
    <property type="entry name" value="SULFATE-BINDING PROTEIN"/>
    <property type="match status" value="1"/>
</dbReference>
<feature type="binding site" evidence="4">
    <location>
        <position position="79"/>
    </location>
    <ligand>
        <name>molybdate</name>
        <dbReference type="ChEBI" id="CHEBI:36264"/>
    </ligand>
</feature>
<organism evidence="6 9">
    <name type="scientific">Corynebacterium otitidis ATCC 51513</name>
    <dbReference type="NCBI Taxonomy" id="883169"/>
    <lineage>
        <taxon>Bacteria</taxon>
        <taxon>Bacillati</taxon>
        <taxon>Actinomycetota</taxon>
        <taxon>Actinomycetes</taxon>
        <taxon>Mycobacteriales</taxon>
        <taxon>Corynebacteriaceae</taxon>
        <taxon>Corynebacterium</taxon>
    </lineage>
</organism>
<dbReference type="EMBL" id="AHAE01000040">
    <property type="protein sequence ID" value="EJZ82174.1"/>
    <property type="molecule type" value="Genomic_DNA"/>
</dbReference>
<dbReference type="Proteomes" id="UP000006078">
    <property type="component" value="Unassembled WGS sequence"/>
</dbReference>
<dbReference type="EMBL" id="CAJZ01000092">
    <property type="protein sequence ID" value="CCI83331.1"/>
    <property type="molecule type" value="Genomic_DNA"/>
</dbReference>
<feature type="binding site" evidence="4">
    <location>
        <position position="53"/>
    </location>
    <ligand>
        <name>molybdate</name>
        <dbReference type="ChEBI" id="CHEBI:36264"/>
    </ligand>
</feature>
<dbReference type="GO" id="GO:0046872">
    <property type="term" value="F:metal ion binding"/>
    <property type="evidence" value="ECO:0007669"/>
    <property type="project" value="UniProtKB-KW"/>
</dbReference>
<evidence type="ECO:0000313" key="9">
    <source>
        <dbReference type="Proteomes" id="UP000011016"/>
    </source>
</evidence>
<keyword evidence="8" id="KW-1185">Reference proteome</keyword>
<dbReference type="InterPro" id="IPR005950">
    <property type="entry name" value="ModA"/>
</dbReference>
<name>I7JVX1_9CORY</name>
<proteinExistence type="inferred from homology"/>
<dbReference type="eggNOG" id="COG0725">
    <property type="taxonomic scope" value="Bacteria"/>
</dbReference>
<keyword evidence="2 4" id="KW-0479">Metal-binding</keyword>
<evidence type="ECO:0000313" key="8">
    <source>
        <dbReference type="Proteomes" id="UP000006078"/>
    </source>
</evidence>
<reference evidence="6 9" key="1">
    <citation type="journal article" date="2012" name="J. Bacteriol.">
        <title>Draft Genome Sequence of Turicella otitidis ATCC 51513, Isolated from Middle Ear Fluid from a Child with Otitis Media.</title>
        <authorList>
            <person name="Brinkrolf K."/>
            <person name="Schneider J."/>
            <person name="Knecht M."/>
            <person name="Ruckert C."/>
            <person name="Tauch A."/>
        </authorList>
    </citation>
    <scope>NUCLEOTIDE SEQUENCE [LARGE SCALE GENOMIC DNA]</scope>
    <source>
        <strain evidence="6 9">ATCC 51513</strain>
    </source>
</reference>
<keyword evidence="4" id="KW-0500">Molybdenum</keyword>
<feature type="binding site" evidence="4">
    <location>
        <position position="198"/>
    </location>
    <ligand>
        <name>molybdate</name>
        <dbReference type="ChEBI" id="CHEBI:36264"/>
    </ligand>
</feature>
<dbReference type="InterPro" id="IPR050682">
    <property type="entry name" value="ModA/WtpA"/>
</dbReference>
<comment type="caution">
    <text evidence="6">The sequence shown here is derived from an EMBL/GenBank/DDBJ whole genome shotgun (WGS) entry which is preliminary data.</text>
</comment>
<dbReference type="HOGENOM" id="CLU_065520_0_1_11"/>
<evidence type="ECO:0000313" key="7">
    <source>
        <dbReference type="EMBL" id="EJZ82174.1"/>
    </source>
</evidence>
<keyword evidence="3 5" id="KW-0732">Signal</keyword>
<sequence length="264" mass="27670">MISTRPTRALAAGAALTLGLALASCADDAADNQADDAAGSEDGGTITLYAAASTSVLNDEITDRLAEEGFDVDIVNTGSSELVAQLEEGAPADVFVSADQRTMDRAVDSEVVQDPEELAHNEMVMVVPADNPADISSVEDLDEDTVLALCDEEVPCGNVSGQIQESLGLELQPDTLEPSVTDVLEKVASGEVDAGWVYRTDAASAGDQVQIIEIPGAEEHQNTLFGALTADPQNPEGAKALLDLLTGEEFAEIWEEHGFLPTQD</sequence>
<dbReference type="GO" id="GO:0030973">
    <property type="term" value="F:molybdate ion binding"/>
    <property type="evidence" value="ECO:0007669"/>
    <property type="project" value="TreeGrafter"/>
</dbReference>
<dbReference type="SUPFAM" id="SSF53850">
    <property type="entry name" value="Periplasmic binding protein-like II"/>
    <property type="match status" value="1"/>
</dbReference>
<evidence type="ECO:0000256" key="2">
    <source>
        <dbReference type="ARBA" id="ARBA00022723"/>
    </source>
</evidence>
<protein>
    <submittedName>
        <fullName evidence="6 7">Molybdate-binding protein</fullName>
    </submittedName>
</protein>
<dbReference type="STRING" id="29321.AAV33_04910"/>
<evidence type="ECO:0000256" key="3">
    <source>
        <dbReference type="ARBA" id="ARBA00022729"/>
    </source>
</evidence>
<evidence type="ECO:0000256" key="4">
    <source>
        <dbReference type="PIRSR" id="PIRSR004846-1"/>
    </source>
</evidence>
<reference evidence="7 8" key="2">
    <citation type="submission" date="2012-08" db="EMBL/GenBank/DDBJ databases">
        <title>The Genome Sequence of Turicella otitidis ATCC 51513.</title>
        <authorList>
            <consortium name="The Broad Institute Genome Sequencing Platform"/>
            <person name="Earl A."/>
            <person name="Ward D."/>
            <person name="Feldgarden M."/>
            <person name="Gevers D."/>
            <person name="Huys G."/>
            <person name="Walker B."/>
            <person name="Young S.K."/>
            <person name="Zeng Q."/>
            <person name="Gargeya S."/>
            <person name="Fitzgerald M."/>
            <person name="Haas B."/>
            <person name="Abouelleil A."/>
            <person name="Alvarado L."/>
            <person name="Arachchi H.M."/>
            <person name="Berlin A.M."/>
            <person name="Chapman S.B."/>
            <person name="Goldberg J."/>
            <person name="Griggs A."/>
            <person name="Gujja S."/>
            <person name="Hansen M."/>
            <person name="Howarth C."/>
            <person name="Imamovic A."/>
            <person name="Larimer J."/>
            <person name="McCowen C."/>
            <person name="Montmayeur A."/>
            <person name="Murphy C."/>
            <person name="Neiman D."/>
            <person name="Pearson M."/>
            <person name="Priest M."/>
            <person name="Roberts A."/>
            <person name="Saif S."/>
            <person name="Shea T."/>
            <person name="Sisk P."/>
            <person name="Sykes S."/>
            <person name="Wortman J."/>
            <person name="Nusbaum C."/>
            <person name="Birren B."/>
        </authorList>
    </citation>
    <scope>NUCLEOTIDE SEQUENCE [LARGE SCALE GENOMIC DNA]</scope>
    <source>
        <strain evidence="7 8">ATCC 51513</strain>
    </source>
</reference>
<comment type="similarity">
    <text evidence="1">Belongs to the bacterial solute-binding protein ModA family.</text>
</comment>
<dbReference type="PATRIC" id="fig|883169.3.peg.905"/>
<gene>
    <name evidence="6" type="primary">modA</name>
    <name evidence="6" type="ORF">BN46_0595</name>
    <name evidence="7" type="ORF">HMPREF9719_00940</name>
</gene>
<dbReference type="PANTHER" id="PTHR30632">
    <property type="entry name" value="MOLYBDATE-BINDING PERIPLASMIC PROTEIN"/>
    <property type="match status" value="1"/>
</dbReference>
<evidence type="ECO:0000256" key="1">
    <source>
        <dbReference type="ARBA" id="ARBA00009175"/>
    </source>
</evidence>
<dbReference type="Proteomes" id="UP000011016">
    <property type="component" value="Unassembled WGS sequence"/>
</dbReference>
<dbReference type="OrthoDB" id="9785015at2"/>
<feature type="chain" id="PRO_5010500784" evidence="5">
    <location>
        <begin position="30"/>
        <end position="264"/>
    </location>
</feature>
<accession>I7JVX1</accession>